<feature type="transmembrane region" description="Helical" evidence="1">
    <location>
        <begin position="94"/>
        <end position="117"/>
    </location>
</feature>
<keyword evidence="1" id="KW-1133">Transmembrane helix</keyword>
<name>A0ABR7D3Y9_9BACT</name>
<protein>
    <submittedName>
        <fullName evidence="2">Uncharacterized protein</fullName>
    </submittedName>
</protein>
<evidence type="ECO:0000256" key="1">
    <source>
        <dbReference type="SAM" id="Phobius"/>
    </source>
</evidence>
<gene>
    <name evidence="2" type="ORF">H8S64_16290</name>
</gene>
<feature type="transmembrane region" description="Helical" evidence="1">
    <location>
        <begin position="26"/>
        <end position="44"/>
    </location>
</feature>
<dbReference type="Proteomes" id="UP000646484">
    <property type="component" value="Unassembled WGS sequence"/>
</dbReference>
<keyword evidence="1" id="KW-0472">Membrane</keyword>
<organism evidence="2 3">
    <name type="scientific">Butyricimonas hominis</name>
    <dbReference type="NCBI Taxonomy" id="2763032"/>
    <lineage>
        <taxon>Bacteria</taxon>
        <taxon>Pseudomonadati</taxon>
        <taxon>Bacteroidota</taxon>
        <taxon>Bacteroidia</taxon>
        <taxon>Bacteroidales</taxon>
        <taxon>Odoribacteraceae</taxon>
        <taxon>Butyricimonas</taxon>
    </lineage>
</organism>
<sequence length="118" mass="13419">MEGDTKADLMGAGCTLRACISFYRMYMAPALAVSCSCGGIMYAYSMKAPAVIGVIIVATFWFKVATMAFFYFTMKRKARKIFYYYKNVGVSVRWLWGTTLPFDFLTYVAALFVGYYIR</sequence>
<dbReference type="PROSITE" id="PS51257">
    <property type="entry name" value="PROKAR_LIPOPROTEIN"/>
    <property type="match status" value="1"/>
</dbReference>
<comment type="caution">
    <text evidence="2">The sequence shown here is derived from an EMBL/GenBank/DDBJ whole genome shotgun (WGS) entry which is preliminary data.</text>
</comment>
<evidence type="ECO:0000313" key="2">
    <source>
        <dbReference type="EMBL" id="MBC5622653.1"/>
    </source>
</evidence>
<proteinExistence type="predicted"/>
<feature type="transmembrane region" description="Helical" evidence="1">
    <location>
        <begin position="50"/>
        <end position="73"/>
    </location>
</feature>
<dbReference type="EMBL" id="JACOOH010000007">
    <property type="protein sequence ID" value="MBC5622653.1"/>
    <property type="molecule type" value="Genomic_DNA"/>
</dbReference>
<keyword evidence="3" id="KW-1185">Reference proteome</keyword>
<accession>A0ABR7D3Y9</accession>
<reference evidence="2 3" key="1">
    <citation type="submission" date="2020-08" db="EMBL/GenBank/DDBJ databases">
        <title>Genome public.</title>
        <authorList>
            <person name="Liu C."/>
            <person name="Sun Q."/>
        </authorList>
    </citation>
    <scope>NUCLEOTIDE SEQUENCE [LARGE SCALE GENOMIC DNA]</scope>
    <source>
        <strain evidence="2 3">NSJ-56</strain>
    </source>
</reference>
<keyword evidence="1" id="KW-0812">Transmembrane</keyword>
<dbReference type="RefSeq" id="WP_186977452.1">
    <property type="nucleotide sequence ID" value="NZ_JACOOH010000007.1"/>
</dbReference>
<evidence type="ECO:0000313" key="3">
    <source>
        <dbReference type="Proteomes" id="UP000646484"/>
    </source>
</evidence>